<proteinExistence type="predicted"/>
<reference evidence="2 3" key="1">
    <citation type="submission" date="2018-11" db="EMBL/GenBank/DDBJ databases">
        <authorList>
            <consortium name="Pathogen Informatics"/>
        </authorList>
    </citation>
    <scope>NUCLEOTIDE SEQUENCE [LARGE SCALE GENOMIC DNA]</scope>
</reference>
<sequence>ASQFPSHQKFDKAIPSSSVWQNLAELERISIQNVSKEQKELLRQSDIPPSLWPYVNITAVEQRERKRKTSSNDVNRDENDADMLDDNQVLPNTVQNDGKKIVITITEEAGRKLLQHWADQALSGIMAAVANNKLKSIGYTEKIAHKKCNKGATSVVAHAKCVVALLDAETKYRRWSRRFGKSGNRGERIKALRAKLAKLSRTNRGEQEFLGRKLLRRILQKQGGKWIGSFKVRTKRSVSKQNSMQVKSITRDKYDLIEERVESPLGMVAERMLRAMRRLKNKKVDDFRS</sequence>
<organism evidence="2 3">
    <name type="scientific">Cylicostephanus goldi</name>
    <name type="common">Nematode worm</name>
    <dbReference type="NCBI Taxonomy" id="71465"/>
    <lineage>
        <taxon>Eukaryota</taxon>
        <taxon>Metazoa</taxon>
        <taxon>Ecdysozoa</taxon>
        <taxon>Nematoda</taxon>
        <taxon>Chromadorea</taxon>
        <taxon>Rhabditida</taxon>
        <taxon>Rhabditina</taxon>
        <taxon>Rhabditomorpha</taxon>
        <taxon>Strongyloidea</taxon>
        <taxon>Strongylidae</taxon>
        <taxon>Cylicostephanus</taxon>
    </lineage>
</organism>
<keyword evidence="3" id="KW-1185">Reference proteome</keyword>
<dbReference type="EMBL" id="UYRV01003867">
    <property type="protein sequence ID" value="VDK50825.1"/>
    <property type="molecule type" value="Genomic_DNA"/>
</dbReference>
<evidence type="ECO:0000313" key="2">
    <source>
        <dbReference type="EMBL" id="VDK50825.1"/>
    </source>
</evidence>
<protein>
    <submittedName>
        <fullName evidence="2">Uncharacterized protein</fullName>
    </submittedName>
</protein>
<dbReference type="Proteomes" id="UP000271889">
    <property type="component" value="Unassembled WGS sequence"/>
</dbReference>
<name>A0A3P6RBA8_CYLGO</name>
<feature type="non-terminal residue" evidence="2">
    <location>
        <position position="1"/>
    </location>
</feature>
<feature type="region of interest" description="Disordered" evidence="1">
    <location>
        <begin position="63"/>
        <end position="84"/>
    </location>
</feature>
<evidence type="ECO:0000256" key="1">
    <source>
        <dbReference type="SAM" id="MobiDB-lite"/>
    </source>
</evidence>
<dbReference type="OrthoDB" id="5810331at2759"/>
<evidence type="ECO:0000313" key="3">
    <source>
        <dbReference type="Proteomes" id="UP000271889"/>
    </source>
</evidence>
<accession>A0A3P6RBA8</accession>
<dbReference type="AlphaFoldDB" id="A0A3P6RBA8"/>
<gene>
    <name evidence="2" type="ORF">CGOC_LOCUS1884</name>
</gene>